<evidence type="ECO:0000313" key="3">
    <source>
        <dbReference type="Proteomes" id="UP001219525"/>
    </source>
</evidence>
<proteinExistence type="predicted"/>
<dbReference type="Proteomes" id="UP001219525">
    <property type="component" value="Unassembled WGS sequence"/>
</dbReference>
<protein>
    <submittedName>
        <fullName evidence="2">Uncharacterized protein</fullName>
    </submittedName>
</protein>
<gene>
    <name evidence="2" type="ORF">GGX14DRAFT_385753</name>
</gene>
<sequence length="326" mass="34811">MWLPTWTPPSNLSPAYTSIPVSHGVKLRVDVPVHYGTGATSKTGTRITEQQSIFQGCALLRGLAAGAIACTQGLSLSTGATSKTGMRITEQQSIFQGCAPLRGLAAAAIAHTQGLSLDAEMPRGSEQASRRSARKAPSNLAIKLPEQTNLLAWVGPTMPSAVLDCRDTPTPASHLRTAALVPALPVWGVRHLAWQDTPLPLASPSQYLAQHFAAFVQQAVAEWGAPSGAAPRFIWAVPYIVDRVAQVTCHHTCQGLAYAATSGCVDVTVALAVAWLGGILHHTVLRPSSIHLLFSAHPPRCRTARILRGLYALYKKQYIPVHSSYI</sequence>
<organism evidence="2 3">
    <name type="scientific">Mycena pura</name>
    <dbReference type="NCBI Taxonomy" id="153505"/>
    <lineage>
        <taxon>Eukaryota</taxon>
        <taxon>Fungi</taxon>
        <taxon>Dikarya</taxon>
        <taxon>Basidiomycota</taxon>
        <taxon>Agaricomycotina</taxon>
        <taxon>Agaricomycetes</taxon>
        <taxon>Agaricomycetidae</taxon>
        <taxon>Agaricales</taxon>
        <taxon>Marasmiineae</taxon>
        <taxon>Mycenaceae</taxon>
        <taxon>Mycena</taxon>
    </lineage>
</organism>
<reference evidence="2" key="1">
    <citation type="submission" date="2023-03" db="EMBL/GenBank/DDBJ databases">
        <title>Massive genome expansion in bonnet fungi (Mycena s.s.) driven by repeated elements and novel gene families across ecological guilds.</title>
        <authorList>
            <consortium name="Lawrence Berkeley National Laboratory"/>
            <person name="Harder C.B."/>
            <person name="Miyauchi S."/>
            <person name="Viragh M."/>
            <person name="Kuo A."/>
            <person name="Thoen E."/>
            <person name="Andreopoulos B."/>
            <person name="Lu D."/>
            <person name="Skrede I."/>
            <person name="Drula E."/>
            <person name="Henrissat B."/>
            <person name="Morin E."/>
            <person name="Kohler A."/>
            <person name="Barry K."/>
            <person name="LaButti K."/>
            <person name="Morin E."/>
            <person name="Salamov A."/>
            <person name="Lipzen A."/>
            <person name="Mereny Z."/>
            <person name="Hegedus B."/>
            <person name="Baldrian P."/>
            <person name="Stursova M."/>
            <person name="Weitz H."/>
            <person name="Taylor A."/>
            <person name="Grigoriev I.V."/>
            <person name="Nagy L.G."/>
            <person name="Martin F."/>
            <person name="Kauserud H."/>
        </authorList>
    </citation>
    <scope>NUCLEOTIDE SEQUENCE</scope>
    <source>
        <strain evidence="2">9144</strain>
    </source>
</reference>
<evidence type="ECO:0000313" key="2">
    <source>
        <dbReference type="EMBL" id="KAJ7226973.1"/>
    </source>
</evidence>
<comment type="caution">
    <text evidence="2">The sequence shown here is derived from an EMBL/GenBank/DDBJ whole genome shotgun (WGS) entry which is preliminary data.</text>
</comment>
<accession>A0AAD6YR52</accession>
<keyword evidence="3" id="KW-1185">Reference proteome</keyword>
<feature type="region of interest" description="Disordered" evidence="1">
    <location>
        <begin position="118"/>
        <end position="137"/>
    </location>
</feature>
<dbReference type="AlphaFoldDB" id="A0AAD6YR52"/>
<dbReference type="EMBL" id="JARJCW010000003">
    <property type="protein sequence ID" value="KAJ7226973.1"/>
    <property type="molecule type" value="Genomic_DNA"/>
</dbReference>
<name>A0AAD6YR52_9AGAR</name>
<evidence type="ECO:0000256" key="1">
    <source>
        <dbReference type="SAM" id="MobiDB-lite"/>
    </source>
</evidence>